<dbReference type="PANTHER" id="PTHR43118:SF1">
    <property type="entry name" value="RHAMNOGALACTURONAN LYASE (EUROFUNG)"/>
    <property type="match status" value="1"/>
</dbReference>
<dbReference type="GO" id="GO:0016829">
    <property type="term" value="F:lyase activity"/>
    <property type="evidence" value="ECO:0007669"/>
    <property type="project" value="UniProtKB-KW"/>
</dbReference>
<dbReference type="Gene3D" id="2.60.40.10">
    <property type="entry name" value="Immunoglobulins"/>
    <property type="match status" value="1"/>
</dbReference>
<evidence type="ECO:0000313" key="5">
    <source>
        <dbReference type="Proteomes" id="UP001519887"/>
    </source>
</evidence>
<dbReference type="InterPro" id="IPR041624">
    <property type="entry name" value="RGI_lyase"/>
</dbReference>
<feature type="domain" description="Rhamnogalacturonan I lyase beta-sheet" evidence="2">
    <location>
        <begin position="46"/>
        <end position="136"/>
    </location>
</feature>
<dbReference type="SUPFAM" id="SSF69318">
    <property type="entry name" value="Integrin alpha N-terminal domain"/>
    <property type="match status" value="1"/>
</dbReference>
<name>A0ABS7C897_9BACL</name>
<reference evidence="4 5" key="1">
    <citation type="submission" date="2021-07" db="EMBL/GenBank/DDBJ databases">
        <title>Paenibacillus radiodurans sp. nov., isolated from the southeastern edge of Tengger Desert.</title>
        <authorList>
            <person name="Zhang G."/>
        </authorList>
    </citation>
    <scope>NUCLEOTIDE SEQUENCE [LARGE SCALE GENOMIC DNA]</scope>
    <source>
        <strain evidence="4 5">CCM 7311</strain>
    </source>
</reference>
<evidence type="ECO:0000259" key="2">
    <source>
        <dbReference type="Pfam" id="PF18370"/>
    </source>
</evidence>
<proteinExistence type="predicted"/>
<dbReference type="InterPro" id="IPR049366">
    <property type="entry name" value="RGL11_C"/>
</dbReference>
<dbReference type="InterPro" id="IPR034641">
    <property type="entry name" value="RGL11"/>
</dbReference>
<feature type="domain" description="Rhamnogalacturonan lyase family 11 C-terminal" evidence="3">
    <location>
        <begin position="140"/>
        <end position="253"/>
    </location>
</feature>
<comment type="caution">
    <text evidence="4">The sequence shown here is derived from an EMBL/GenBank/DDBJ whole genome shotgun (WGS) entry which is preliminary data.</text>
</comment>
<organism evidence="4 5">
    <name type="scientific">Paenibacillus sepulcri</name>
    <dbReference type="NCBI Taxonomy" id="359917"/>
    <lineage>
        <taxon>Bacteria</taxon>
        <taxon>Bacillati</taxon>
        <taxon>Bacillota</taxon>
        <taxon>Bacilli</taxon>
        <taxon>Bacillales</taxon>
        <taxon>Paenibacillaceae</taxon>
        <taxon>Paenibacillus</taxon>
    </lineage>
</organism>
<dbReference type="EMBL" id="JAHZIK010000768">
    <property type="protein sequence ID" value="MBW7457155.1"/>
    <property type="molecule type" value="Genomic_DNA"/>
</dbReference>
<keyword evidence="5" id="KW-1185">Reference proteome</keyword>
<dbReference type="Proteomes" id="UP001519887">
    <property type="component" value="Unassembled WGS sequence"/>
</dbReference>
<feature type="domain" description="Rhamnogalacturonan lyase family 11 C-terminal" evidence="3">
    <location>
        <begin position="367"/>
        <end position="616"/>
    </location>
</feature>
<feature type="signal peptide" evidence="1">
    <location>
        <begin position="1"/>
        <end position="32"/>
    </location>
</feature>
<feature type="non-terminal residue" evidence="4">
    <location>
        <position position="617"/>
    </location>
</feature>
<keyword evidence="1" id="KW-0732">Signal</keyword>
<dbReference type="InterPro" id="IPR013783">
    <property type="entry name" value="Ig-like_fold"/>
</dbReference>
<dbReference type="InterPro" id="IPR028994">
    <property type="entry name" value="Integrin_alpha_N"/>
</dbReference>
<evidence type="ECO:0000259" key="3">
    <source>
        <dbReference type="Pfam" id="PF21348"/>
    </source>
</evidence>
<evidence type="ECO:0000256" key="1">
    <source>
        <dbReference type="SAM" id="SignalP"/>
    </source>
</evidence>
<feature type="chain" id="PRO_5046426307" evidence="1">
    <location>
        <begin position="33"/>
        <end position="617"/>
    </location>
</feature>
<keyword evidence="4" id="KW-0456">Lyase</keyword>
<protein>
    <submittedName>
        <fullName evidence="4">Rhamnogalacturonan lyase</fullName>
    </submittedName>
</protein>
<gene>
    <name evidence="4" type="ORF">K0U00_24250</name>
</gene>
<dbReference type="Pfam" id="PF18370">
    <property type="entry name" value="RGI_lyase"/>
    <property type="match status" value="1"/>
</dbReference>
<evidence type="ECO:0000313" key="4">
    <source>
        <dbReference type="EMBL" id="MBW7457155.1"/>
    </source>
</evidence>
<dbReference type="PANTHER" id="PTHR43118">
    <property type="entry name" value="RHAMNOGALACTURONAN LYASE (EUROFUNG)"/>
    <property type="match status" value="1"/>
</dbReference>
<sequence>MVSRKFSFIKKTLTTALGASLILCSISGIAAASTQVSQSSVKNGYQLEYLDRGLTAAKVSNGVFLSWRLLGHEVTGYSDKGLTGTNFNVYRSGEKIATVTDSTNYLDAAGTAASEYSVVAVVDGEETDASGIVKPWASNYLDVPLKVPAPGTTPKGENYTYSANDTSVGDVDGDGQYELFVKWDPSNSKDVSQKGYTGKTYIDCYTLEGKLLYRIDLGVNIRAGAHYTQFNVYDFDGDGKAEIMFKTAPGTKVIKYDDAGNVASEKYITMLPEDIAAGYSNTDDYRYSAADYYDHLVRMFQDYQNHPEVVAGHWPATIEEAFRPLEALFTGSQALPPMPIHPYPLSVEDARTLADYYIDVLAPKRSANNQLRTFDGFILTGPEYLSVFNGATGDEMETIRFKTGRTDDGLMWGDYALGRVEPGNRVDRFMSGIAFLDGKKPYSIMVRGVYTRVTMVAYSWNGQHLEEYWNVDSGWVPMTNPFFDTPHGRPGTNPGYEGLTTQGGHSMSVADVDFDGKQEIIYAASTIDDDGTVMYNSSGAMPPASEAPGEIRRIGHGDMLHVADIDPDRAGLEIFMVHEGATSVPYGYTMRDARTGEVIYGAYTGRDTGRGMIGDVN</sequence>
<dbReference type="Pfam" id="PF21348">
    <property type="entry name" value="RGL11_C"/>
    <property type="match status" value="2"/>
</dbReference>
<accession>A0ABS7C897</accession>